<dbReference type="Proteomes" id="UP000265489">
    <property type="component" value="Unassembled WGS sequence"/>
</dbReference>
<dbReference type="GO" id="GO:0006002">
    <property type="term" value="P:fructose 6-phosphate metabolic process"/>
    <property type="evidence" value="ECO:0007669"/>
    <property type="project" value="TreeGrafter"/>
</dbReference>
<dbReference type="PANTHER" id="PTHR10937:SF17">
    <property type="entry name" value="GLUCOSAMINE-FRUCTOSE-6-PHOSPHATE AMINOTRANSFERASE"/>
    <property type="match status" value="1"/>
</dbReference>
<dbReference type="EMBL" id="QRYQ01000001">
    <property type="protein sequence ID" value="RGU94150.1"/>
    <property type="molecule type" value="Genomic_DNA"/>
</dbReference>
<evidence type="ECO:0000313" key="3">
    <source>
        <dbReference type="EMBL" id="RGU94150.1"/>
    </source>
</evidence>
<name>A0A395WDB5_9FIRM</name>
<comment type="caution">
    <text evidence="3">The sequence shown here is derived from an EMBL/GenBank/DDBJ whole genome shotgun (WGS) entry which is preliminary data.</text>
</comment>
<evidence type="ECO:0000313" key="4">
    <source>
        <dbReference type="Proteomes" id="UP000265489"/>
    </source>
</evidence>
<dbReference type="GO" id="GO:0004360">
    <property type="term" value="F:glutamine-fructose-6-phosphate transaminase (isomerizing) activity"/>
    <property type="evidence" value="ECO:0007669"/>
    <property type="project" value="TreeGrafter"/>
</dbReference>
<evidence type="ECO:0000259" key="2">
    <source>
        <dbReference type="PROSITE" id="PS51464"/>
    </source>
</evidence>
<dbReference type="GO" id="GO:0006047">
    <property type="term" value="P:UDP-N-acetylglucosamine metabolic process"/>
    <property type="evidence" value="ECO:0007669"/>
    <property type="project" value="TreeGrafter"/>
</dbReference>
<feature type="domain" description="SIS" evidence="2">
    <location>
        <begin position="39"/>
        <end position="187"/>
    </location>
</feature>
<dbReference type="CDD" id="cd05008">
    <property type="entry name" value="SIS_GlmS_GlmD_1"/>
    <property type="match status" value="1"/>
</dbReference>
<dbReference type="GO" id="GO:0006487">
    <property type="term" value="P:protein N-linked glycosylation"/>
    <property type="evidence" value="ECO:0007669"/>
    <property type="project" value="TreeGrafter"/>
</dbReference>
<organism evidence="3 4">
    <name type="scientific">Holdemanella biformis</name>
    <dbReference type="NCBI Taxonomy" id="1735"/>
    <lineage>
        <taxon>Bacteria</taxon>
        <taxon>Bacillati</taxon>
        <taxon>Bacillota</taxon>
        <taxon>Erysipelotrichia</taxon>
        <taxon>Erysipelotrichales</taxon>
        <taxon>Erysipelotrichaceae</taxon>
        <taxon>Holdemanella</taxon>
    </lineage>
</organism>
<dbReference type="InterPro" id="IPR035466">
    <property type="entry name" value="GlmS/AgaS_SIS"/>
</dbReference>
<sequence>MMIHRMRSGKMIRSIMWQYIEEEPTYLLNILNNPENKEVIQKVKDFDTIYICAHGSSYNAATSVASFISDMAHVRVYVYTPSNFKHNAKSINYENKDKTLVIGISETGTSRGVLEVLEQMKDKGFTLLTLTNVKDSPMDTLGNHTLYYHCDEEDSNAKTKGYSCTLLLLMLIGIYSGYFKGFVSNEEVKKYFEELKNEIKNLESLMDSFVSWLKDASYGKDMKDIYVIGDGMQFGSCLEGQLKLMETMCMPTMFNDILEFSHGMHRSLNTSSHVLLLDDGTEKELMYKTYQYLKAKKIPVLLITNQSYAYEDYIYPVDLYHVDHSIFSIIYLIQIISVFVPELHGLDPNRDANNDYTDFVNTRV</sequence>
<dbReference type="GO" id="GO:0097367">
    <property type="term" value="F:carbohydrate derivative binding"/>
    <property type="evidence" value="ECO:0007669"/>
    <property type="project" value="InterPro"/>
</dbReference>
<dbReference type="InterPro" id="IPR046348">
    <property type="entry name" value="SIS_dom_sf"/>
</dbReference>
<dbReference type="Gene3D" id="3.40.50.10490">
    <property type="entry name" value="Glucose-6-phosphate isomerase like protein, domain 1"/>
    <property type="match status" value="2"/>
</dbReference>
<evidence type="ECO:0000256" key="1">
    <source>
        <dbReference type="ARBA" id="ARBA00022737"/>
    </source>
</evidence>
<dbReference type="SUPFAM" id="SSF53697">
    <property type="entry name" value="SIS domain"/>
    <property type="match status" value="1"/>
</dbReference>
<keyword evidence="1" id="KW-0677">Repeat</keyword>
<dbReference type="InterPro" id="IPR001347">
    <property type="entry name" value="SIS_dom"/>
</dbReference>
<reference evidence="3 4" key="1">
    <citation type="submission" date="2018-08" db="EMBL/GenBank/DDBJ databases">
        <title>A genome reference for cultivated species of the human gut microbiota.</title>
        <authorList>
            <person name="Zou Y."/>
            <person name="Xue W."/>
            <person name="Luo G."/>
        </authorList>
    </citation>
    <scope>NUCLEOTIDE SEQUENCE [LARGE SCALE GENOMIC DNA]</scope>
    <source>
        <strain evidence="3 4">AF15-20</strain>
    </source>
</reference>
<dbReference type="Pfam" id="PF01380">
    <property type="entry name" value="SIS"/>
    <property type="match status" value="2"/>
</dbReference>
<protein>
    <submittedName>
        <fullName evidence="3">SIS domain-containing protein</fullName>
    </submittedName>
</protein>
<dbReference type="PROSITE" id="PS51464">
    <property type="entry name" value="SIS"/>
    <property type="match status" value="1"/>
</dbReference>
<proteinExistence type="predicted"/>
<dbReference type="PANTHER" id="PTHR10937">
    <property type="entry name" value="GLUCOSAMINE--FRUCTOSE-6-PHOSPHATE AMINOTRANSFERASE, ISOMERIZING"/>
    <property type="match status" value="1"/>
</dbReference>
<accession>A0A395WDB5</accession>
<dbReference type="AlphaFoldDB" id="A0A395WDB5"/>
<gene>
    <name evidence="3" type="ORF">DWW32_01145</name>
</gene>